<dbReference type="PATRIC" id="fig|1433287.3.peg.1997"/>
<evidence type="ECO:0000259" key="1">
    <source>
        <dbReference type="Pfam" id="PF05050"/>
    </source>
</evidence>
<dbReference type="EMBL" id="CP006943">
    <property type="protein sequence ID" value="AHG76520.1"/>
    <property type="molecule type" value="Genomic_DNA"/>
</dbReference>
<dbReference type="PANTHER" id="PTHR34203:SF15">
    <property type="entry name" value="SLL1173 PROTEIN"/>
    <property type="match status" value="1"/>
</dbReference>
<dbReference type="AlphaFoldDB" id="W0QF68"/>
<dbReference type="InterPro" id="IPR006342">
    <property type="entry name" value="FkbM_mtfrase"/>
</dbReference>
<dbReference type="PANTHER" id="PTHR34203">
    <property type="entry name" value="METHYLTRANSFERASE, FKBM FAMILY PROTEIN"/>
    <property type="match status" value="1"/>
</dbReference>
<keyword evidence="3" id="KW-1185">Reference proteome</keyword>
<protein>
    <recommendedName>
        <fullName evidence="1">Methyltransferase FkbM domain-containing protein</fullName>
    </recommendedName>
</protein>
<name>W0QF68_9PAST</name>
<dbReference type="HOGENOM" id="CLU_081241_0_0_6"/>
<dbReference type="OrthoDB" id="5679686at2"/>
<evidence type="ECO:0000313" key="2">
    <source>
        <dbReference type="EMBL" id="AHG76520.1"/>
    </source>
</evidence>
<reference evidence="2 3" key="1">
    <citation type="submission" date="2013-12" db="EMBL/GenBank/DDBJ databases">
        <title>Annotation of the Mannheimia varigena USDA-ARS-USMARC-1296 complete genome.</title>
        <authorList>
            <person name="Harhay G.P."/>
            <person name="Clawson M.L."/>
            <person name="Murray R.W."/>
            <person name="Lubbers B.V."/>
            <person name="Heaton M.P."/>
            <person name="Chitko-Mckown C.G."/>
            <person name="Harhay D.M."/>
            <person name="Smith T.P.L."/>
        </authorList>
    </citation>
    <scope>NUCLEOTIDE SEQUENCE [LARGE SCALE GENOMIC DNA]</scope>
    <source>
        <strain evidence="2 3">USDA-ARS-USMARC-1296</strain>
    </source>
</reference>
<dbReference type="STRING" id="1433287.X808_20020"/>
<proteinExistence type="predicted"/>
<evidence type="ECO:0000313" key="3">
    <source>
        <dbReference type="Proteomes" id="UP000066995"/>
    </source>
</evidence>
<accession>W0QF68</accession>
<dbReference type="Proteomes" id="UP000066995">
    <property type="component" value="Chromosome"/>
</dbReference>
<dbReference type="eggNOG" id="COG2520">
    <property type="taxonomic scope" value="Bacteria"/>
</dbReference>
<feature type="domain" description="Methyltransferase FkbM" evidence="1">
    <location>
        <begin position="51"/>
        <end position="217"/>
    </location>
</feature>
<organism evidence="2 3">
    <name type="scientific">Mannheimia varigena USDA-ARS-USMARC-1296</name>
    <dbReference type="NCBI Taxonomy" id="1433287"/>
    <lineage>
        <taxon>Bacteria</taxon>
        <taxon>Pseudomonadati</taxon>
        <taxon>Pseudomonadota</taxon>
        <taxon>Gammaproteobacteria</taxon>
        <taxon>Pasteurellales</taxon>
        <taxon>Pasteurellaceae</taxon>
        <taxon>Mannheimia</taxon>
    </lineage>
</organism>
<dbReference type="Gene3D" id="3.40.50.150">
    <property type="entry name" value="Vaccinia Virus protein VP39"/>
    <property type="match status" value="1"/>
</dbReference>
<gene>
    <name evidence="2" type="ORF">X808_20020</name>
</gene>
<dbReference type="NCBIfam" id="TIGR01444">
    <property type="entry name" value="fkbM_fam"/>
    <property type="match status" value="1"/>
</dbReference>
<dbReference type="InterPro" id="IPR052514">
    <property type="entry name" value="SAM-dependent_MTase"/>
</dbReference>
<dbReference type="RefSeq" id="WP_025218194.1">
    <property type="nucleotide sequence ID" value="NZ_CP006943.1"/>
</dbReference>
<dbReference type="KEGG" id="mvi:X808_20020"/>
<dbReference type="InterPro" id="IPR029063">
    <property type="entry name" value="SAM-dependent_MTases_sf"/>
</dbReference>
<sequence>MKTYLQNLRWGTFNLIEGDMISSIASYYGEWSEVEVTVFQQLLKPTSNVIEVGSNIGMHAVPLAKIAHQGKVICFEPQRIIFQQLCCNLALNDITNVESYRLGVSEEADTFEIEGSDYNTAWNYGSFSLDKGFSTEHAFDGKVQKERIDVISLDEFPAVADLNSLALLKIDAEGFDIKVLKGAEKTIKRLQPAIFIEVQPQSATEIFNHLRHLDYRVFSVASLRYQEKNFNQVPQAENDCDFNFLALPKTTVNVTLGKTISALMEIKSVEDCNKEMPLLVLL</sequence>
<dbReference type="SUPFAM" id="SSF53335">
    <property type="entry name" value="S-adenosyl-L-methionine-dependent methyltransferases"/>
    <property type="match status" value="1"/>
</dbReference>
<dbReference type="Pfam" id="PF05050">
    <property type="entry name" value="Methyltransf_21"/>
    <property type="match status" value="1"/>
</dbReference>